<protein>
    <submittedName>
        <fullName evidence="2">Uncharacterized protein</fullName>
    </submittedName>
</protein>
<organism evidence="2 3">
    <name type="scientific">Pleuronectes platessa</name>
    <name type="common">European plaice</name>
    <dbReference type="NCBI Taxonomy" id="8262"/>
    <lineage>
        <taxon>Eukaryota</taxon>
        <taxon>Metazoa</taxon>
        <taxon>Chordata</taxon>
        <taxon>Craniata</taxon>
        <taxon>Vertebrata</taxon>
        <taxon>Euteleostomi</taxon>
        <taxon>Actinopterygii</taxon>
        <taxon>Neopterygii</taxon>
        <taxon>Teleostei</taxon>
        <taxon>Neoteleostei</taxon>
        <taxon>Acanthomorphata</taxon>
        <taxon>Carangaria</taxon>
        <taxon>Pleuronectiformes</taxon>
        <taxon>Pleuronectoidei</taxon>
        <taxon>Pleuronectidae</taxon>
        <taxon>Pleuronectes</taxon>
    </lineage>
</organism>
<comment type="caution">
    <text evidence="2">The sequence shown here is derived from an EMBL/GenBank/DDBJ whole genome shotgun (WGS) entry which is preliminary data.</text>
</comment>
<proteinExistence type="predicted"/>
<dbReference type="EMBL" id="CADEAL010004257">
    <property type="protein sequence ID" value="CAB1455457.1"/>
    <property type="molecule type" value="Genomic_DNA"/>
</dbReference>
<reference evidence="2" key="1">
    <citation type="submission" date="2020-03" db="EMBL/GenBank/DDBJ databases">
        <authorList>
            <person name="Weist P."/>
        </authorList>
    </citation>
    <scope>NUCLEOTIDE SEQUENCE</scope>
</reference>
<evidence type="ECO:0000313" key="3">
    <source>
        <dbReference type="Proteomes" id="UP001153269"/>
    </source>
</evidence>
<dbReference type="AlphaFoldDB" id="A0A9N7VUE0"/>
<accession>A0A9N7VUE0</accession>
<evidence type="ECO:0000256" key="1">
    <source>
        <dbReference type="SAM" id="MobiDB-lite"/>
    </source>
</evidence>
<evidence type="ECO:0000313" key="2">
    <source>
        <dbReference type="EMBL" id="CAB1455457.1"/>
    </source>
</evidence>
<gene>
    <name evidence="2" type="ORF">PLEPLA_LOCUS43233</name>
</gene>
<name>A0A9N7VUE0_PLEPL</name>
<feature type="region of interest" description="Disordered" evidence="1">
    <location>
        <begin position="29"/>
        <end position="48"/>
    </location>
</feature>
<keyword evidence="3" id="KW-1185">Reference proteome</keyword>
<sequence>MFHSDGREDDALLRVMPGLVAPRHHTWVPRLPAPQQPAQPLTREEERDSEEIIQDGGRTLNVDVWPTEEAPEVKPA</sequence>
<dbReference type="Proteomes" id="UP001153269">
    <property type="component" value="Unassembled WGS sequence"/>
</dbReference>